<dbReference type="AlphaFoldDB" id="A0AAP0F6F8"/>
<proteinExistence type="predicted"/>
<gene>
    <name evidence="1" type="ORF">Scep_021611</name>
</gene>
<organism evidence="1 2">
    <name type="scientific">Stephania cephalantha</name>
    <dbReference type="NCBI Taxonomy" id="152367"/>
    <lineage>
        <taxon>Eukaryota</taxon>
        <taxon>Viridiplantae</taxon>
        <taxon>Streptophyta</taxon>
        <taxon>Embryophyta</taxon>
        <taxon>Tracheophyta</taxon>
        <taxon>Spermatophyta</taxon>
        <taxon>Magnoliopsida</taxon>
        <taxon>Ranunculales</taxon>
        <taxon>Menispermaceae</taxon>
        <taxon>Menispermoideae</taxon>
        <taxon>Cissampelideae</taxon>
        <taxon>Stephania</taxon>
    </lineage>
</organism>
<keyword evidence="2" id="KW-1185">Reference proteome</keyword>
<comment type="caution">
    <text evidence="1">The sequence shown here is derived from an EMBL/GenBank/DDBJ whole genome shotgun (WGS) entry which is preliminary data.</text>
</comment>
<protein>
    <submittedName>
        <fullName evidence="1">Uncharacterized protein</fullName>
    </submittedName>
</protein>
<accession>A0AAP0F6F8</accession>
<dbReference type="Proteomes" id="UP001419268">
    <property type="component" value="Unassembled WGS sequence"/>
</dbReference>
<name>A0AAP0F6F8_9MAGN</name>
<evidence type="ECO:0000313" key="1">
    <source>
        <dbReference type="EMBL" id="KAK9104767.1"/>
    </source>
</evidence>
<evidence type="ECO:0000313" key="2">
    <source>
        <dbReference type="Proteomes" id="UP001419268"/>
    </source>
</evidence>
<reference evidence="1 2" key="1">
    <citation type="submission" date="2024-01" db="EMBL/GenBank/DDBJ databases">
        <title>Genome assemblies of Stephania.</title>
        <authorList>
            <person name="Yang L."/>
        </authorList>
    </citation>
    <scope>NUCLEOTIDE SEQUENCE [LARGE SCALE GENOMIC DNA]</scope>
    <source>
        <strain evidence="1">JXDWG</strain>
        <tissue evidence="1">Leaf</tissue>
    </source>
</reference>
<dbReference type="EMBL" id="JBBNAG010000009">
    <property type="protein sequence ID" value="KAK9104767.1"/>
    <property type="molecule type" value="Genomic_DNA"/>
</dbReference>
<sequence>MLKPWWLLINQFRIYKGMPALKQLRYQWRPDSLTLKLLLPSIRPYPYQLLQRKPAATRMSFSFLLNCFANRQLSI</sequence>